<name>A0ABV2MKJ2_9HYPH</name>
<sequence>MCFKELSYATDADPRLKRWLIRSIEGLSGRDDYVGLYKIWRRDIIDKSDRVFARTLDLIDVAIEVKGHWPLEPVPAEPIVVVANHPFGIGSAGSH</sequence>
<dbReference type="Proteomes" id="UP001549077">
    <property type="component" value="Unassembled WGS sequence"/>
</dbReference>
<gene>
    <name evidence="1" type="ORF">ABID08_004355</name>
</gene>
<keyword evidence="2" id="KW-1185">Reference proteome</keyword>
<comment type="caution">
    <text evidence="1">The sequence shown here is derived from an EMBL/GenBank/DDBJ whole genome shotgun (WGS) entry which is preliminary data.</text>
</comment>
<evidence type="ECO:0000313" key="1">
    <source>
        <dbReference type="EMBL" id="MET3756976.1"/>
    </source>
</evidence>
<dbReference type="EMBL" id="JBEPMY010000014">
    <property type="protein sequence ID" value="MET3756976.1"/>
    <property type="molecule type" value="Genomic_DNA"/>
</dbReference>
<accession>A0ABV2MKJ2</accession>
<organism evidence="1 2">
    <name type="scientific">Rhizobium binae</name>
    <dbReference type="NCBI Taxonomy" id="1138190"/>
    <lineage>
        <taxon>Bacteria</taxon>
        <taxon>Pseudomonadati</taxon>
        <taxon>Pseudomonadota</taxon>
        <taxon>Alphaproteobacteria</taxon>
        <taxon>Hyphomicrobiales</taxon>
        <taxon>Rhizobiaceae</taxon>
        <taxon>Rhizobium/Agrobacterium group</taxon>
        <taxon>Rhizobium</taxon>
    </lineage>
</organism>
<evidence type="ECO:0000313" key="2">
    <source>
        <dbReference type="Proteomes" id="UP001549077"/>
    </source>
</evidence>
<protein>
    <submittedName>
        <fullName evidence="1">Hemolysin</fullName>
    </submittedName>
</protein>
<reference evidence="1 2" key="1">
    <citation type="submission" date="2024-06" db="EMBL/GenBank/DDBJ databases">
        <title>Genomic Encyclopedia of Type Strains, Phase IV (KMG-IV): sequencing the most valuable type-strain genomes for metagenomic binning, comparative biology and taxonomic classification.</title>
        <authorList>
            <person name="Goeker M."/>
        </authorList>
    </citation>
    <scope>NUCLEOTIDE SEQUENCE [LARGE SCALE GENOMIC DNA]</scope>
    <source>
        <strain evidence="1 2">DSM 29288</strain>
    </source>
</reference>
<proteinExistence type="predicted"/>